<evidence type="ECO:0000313" key="2">
    <source>
        <dbReference type="EMBL" id="CAD1824834.1"/>
    </source>
</evidence>
<name>A0A6V7P2J4_ANACO</name>
<sequence>MQIALLGWSCPRDQSLVRETSPISRGWGSWCDRSLVRVGPVPVGDSSGNNQKSAKSRETSSRGPVSGGQTGLLGTGPSGKDRFPCACCLGELSGTGPWSGRPVPPRAECPVRAV</sequence>
<feature type="region of interest" description="Disordered" evidence="1">
    <location>
        <begin position="92"/>
        <end position="114"/>
    </location>
</feature>
<gene>
    <name evidence="2" type="ORF">CB5_LOCUS8045</name>
</gene>
<proteinExistence type="predicted"/>
<protein>
    <submittedName>
        <fullName evidence="2">Uncharacterized protein</fullName>
    </submittedName>
</protein>
<reference evidence="2" key="1">
    <citation type="submission" date="2020-07" db="EMBL/GenBank/DDBJ databases">
        <authorList>
            <person name="Lin J."/>
        </authorList>
    </citation>
    <scope>NUCLEOTIDE SEQUENCE</scope>
</reference>
<accession>A0A6V7P2J4</accession>
<feature type="region of interest" description="Disordered" evidence="1">
    <location>
        <begin position="40"/>
        <end position="80"/>
    </location>
</feature>
<feature type="compositionally biased region" description="Gly residues" evidence="1">
    <location>
        <begin position="65"/>
        <end position="77"/>
    </location>
</feature>
<organism evidence="2">
    <name type="scientific">Ananas comosus var. bracteatus</name>
    <name type="common">red pineapple</name>
    <dbReference type="NCBI Taxonomy" id="296719"/>
    <lineage>
        <taxon>Eukaryota</taxon>
        <taxon>Viridiplantae</taxon>
        <taxon>Streptophyta</taxon>
        <taxon>Embryophyta</taxon>
        <taxon>Tracheophyta</taxon>
        <taxon>Spermatophyta</taxon>
        <taxon>Magnoliopsida</taxon>
        <taxon>Liliopsida</taxon>
        <taxon>Poales</taxon>
        <taxon>Bromeliaceae</taxon>
        <taxon>Bromelioideae</taxon>
        <taxon>Ananas</taxon>
    </lineage>
</organism>
<dbReference type="AlphaFoldDB" id="A0A6V7P2J4"/>
<evidence type="ECO:0000256" key="1">
    <source>
        <dbReference type="SAM" id="MobiDB-lite"/>
    </source>
</evidence>
<dbReference type="EMBL" id="LR862144">
    <property type="protein sequence ID" value="CAD1824834.1"/>
    <property type="molecule type" value="Genomic_DNA"/>
</dbReference>